<organism evidence="2 3">
    <name type="scientific">Larkinella bovis</name>
    <dbReference type="NCBI Taxonomy" id="683041"/>
    <lineage>
        <taxon>Bacteria</taxon>
        <taxon>Pseudomonadati</taxon>
        <taxon>Bacteroidota</taxon>
        <taxon>Cytophagia</taxon>
        <taxon>Cytophagales</taxon>
        <taxon>Spirosomataceae</taxon>
        <taxon>Larkinella</taxon>
    </lineage>
</organism>
<sequence length="296" mass="34572">MRYQLVQELAAEFTVEILCLVLEVSRTAYYRYVRGDSYQLTPEKTEYQQLVEQIFNKHKRRYGSRRIKAELQEKGHLLGRHQVRTLMKKAGLQAIQPKSFVPRTTDSKHGRGYWPNLLLGQPLPKAPNLVWVSDITYLPLINGDWAYLATWMDVFSRKVVGWQVGNTMEDELVILPLRRALQLRQPAVGLIIHSDRGGQYVSSELKEVIRLWHIRPSMSRADDPYDNAFAESLWSRLKAELLEGGAFLSVDDAHTEIFDYIEVYYNRERKHSSLGYQSPEQFEQKYYKNLTNSLCR</sequence>
<dbReference type="PANTHER" id="PTHR46889:SF4">
    <property type="entry name" value="TRANSPOSASE INSO FOR INSERTION SEQUENCE ELEMENT IS911B-RELATED"/>
    <property type="match status" value="1"/>
</dbReference>
<dbReference type="EMBL" id="JBHSMA010000033">
    <property type="protein sequence ID" value="MFC5413194.1"/>
    <property type="molecule type" value="Genomic_DNA"/>
</dbReference>
<dbReference type="Pfam" id="PF13333">
    <property type="entry name" value="rve_2"/>
    <property type="match status" value="1"/>
</dbReference>
<proteinExistence type="predicted"/>
<accession>A0ABW0IJW3</accession>
<dbReference type="PROSITE" id="PS50994">
    <property type="entry name" value="INTEGRASE"/>
    <property type="match status" value="1"/>
</dbReference>
<dbReference type="RefSeq" id="WP_379851480.1">
    <property type="nucleotide sequence ID" value="NZ_JBHSMA010000033.1"/>
</dbReference>
<dbReference type="InterPro" id="IPR001584">
    <property type="entry name" value="Integrase_cat-core"/>
</dbReference>
<dbReference type="InterPro" id="IPR050900">
    <property type="entry name" value="Transposase_IS3/IS150/IS904"/>
</dbReference>
<keyword evidence="3" id="KW-1185">Reference proteome</keyword>
<dbReference type="InterPro" id="IPR048020">
    <property type="entry name" value="Transpos_IS3"/>
</dbReference>
<dbReference type="InterPro" id="IPR036397">
    <property type="entry name" value="RNaseH_sf"/>
</dbReference>
<dbReference type="NCBIfam" id="NF033516">
    <property type="entry name" value="transpos_IS3"/>
    <property type="match status" value="1"/>
</dbReference>
<reference evidence="3" key="1">
    <citation type="journal article" date="2019" name="Int. J. Syst. Evol. Microbiol.">
        <title>The Global Catalogue of Microorganisms (GCM) 10K type strain sequencing project: providing services to taxonomists for standard genome sequencing and annotation.</title>
        <authorList>
            <consortium name="The Broad Institute Genomics Platform"/>
            <consortium name="The Broad Institute Genome Sequencing Center for Infectious Disease"/>
            <person name="Wu L."/>
            <person name="Ma J."/>
        </authorList>
    </citation>
    <scope>NUCLEOTIDE SEQUENCE [LARGE SCALE GENOMIC DNA]</scope>
    <source>
        <strain evidence="3">CCUG 55250</strain>
    </source>
</reference>
<name>A0ABW0IJW3_9BACT</name>
<dbReference type="InterPro" id="IPR012337">
    <property type="entry name" value="RNaseH-like_sf"/>
</dbReference>
<comment type="caution">
    <text evidence="2">The sequence shown here is derived from an EMBL/GenBank/DDBJ whole genome shotgun (WGS) entry which is preliminary data.</text>
</comment>
<gene>
    <name evidence="2" type="ORF">ACFPMF_28015</name>
</gene>
<dbReference type="PANTHER" id="PTHR46889">
    <property type="entry name" value="TRANSPOSASE INSF FOR INSERTION SEQUENCE IS3B-RELATED"/>
    <property type="match status" value="1"/>
</dbReference>
<feature type="domain" description="Integrase catalytic" evidence="1">
    <location>
        <begin position="123"/>
        <end position="286"/>
    </location>
</feature>
<dbReference type="Gene3D" id="3.30.420.10">
    <property type="entry name" value="Ribonuclease H-like superfamily/Ribonuclease H"/>
    <property type="match status" value="1"/>
</dbReference>
<dbReference type="Proteomes" id="UP001596106">
    <property type="component" value="Unassembled WGS sequence"/>
</dbReference>
<dbReference type="InterPro" id="IPR025948">
    <property type="entry name" value="HTH-like_dom"/>
</dbReference>
<dbReference type="Pfam" id="PF00665">
    <property type="entry name" value="rve"/>
    <property type="match status" value="1"/>
</dbReference>
<evidence type="ECO:0000259" key="1">
    <source>
        <dbReference type="PROSITE" id="PS50994"/>
    </source>
</evidence>
<evidence type="ECO:0000313" key="2">
    <source>
        <dbReference type="EMBL" id="MFC5413194.1"/>
    </source>
</evidence>
<protein>
    <submittedName>
        <fullName evidence="2">IS3 family transposase</fullName>
    </submittedName>
</protein>
<dbReference type="SUPFAM" id="SSF53098">
    <property type="entry name" value="Ribonuclease H-like"/>
    <property type="match status" value="1"/>
</dbReference>
<evidence type="ECO:0000313" key="3">
    <source>
        <dbReference type="Proteomes" id="UP001596106"/>
    </source>
</evidence>
<dbReference type="Pfam" id="PF13276">
    <property type="entry name" value="HTH_21"/>
    <property type="match status" value="1"/>
</dbReference>